<reference evidence="2 3" key="1">
    <citation type="submission" date="2014-07" db="EMBL/GenBank/DDBJ databases">
        <title>Unique and conserved regions in Vibrio harveyi and related species in comparison with the shrimp pathogen Vibrio harveyi CAIM 1792.</title>
        <authorList>
            <person name="Espinoza-Valles I."/>
            <person name="Vora G."/>
            <person name="Leekitcharoenphon P."/>
            <person name="Ussery D."/>
            <person name="Hoj L."/>
            <person name="Gomez-Gil B."/>
        </authorList>
    </citation>
    <scope>NUCLEOTIDE SEQUENCE [LARGE SCALE GENOMIC DNA]</scope>
    <source>
        <strain evidence="3">CAIM 1854 / LMG 25443</strain>
    </source>
</reference>
<proteinExistence type="predicted"/>
<evidence type="ECO:0000313" key="3">
    <source>
        <dbReference type="Proteomes" id="UP000031586"/>
    </source>
</evidence>
<comment type="caution">
    <text evidence="2">The sequence shown here is derived from an EMBL/GenBank/DDBJ whole genome shotgun (WGS) entry which is preliminary data.</text>
</comment>
<dbReference type="PATRIC" id="fig|1229493.5.peg.3207"/>
<dbReference type="EMBL" id="JPRD01000036">
    <property type="protein sequence ID" value="KIF51474.1"/>
    <property type="molecule type" value="Genomic_DNA"/>
</dbReference>
<accession>A0A0C1Z5Q9</accession>
<evidence type="ECO:0000256" key="1">
    <source>
        <dbReference type="SAM" id="Coils"/>
    </source>
</evidence>
<name>A0A0C1Z5Q9_9VIBR</name>
<dbReference type="RefSeq" id="WP_020196683.1">
    <property type="nucleotide sequence ID" value="NZ_BAOH01000067.1"/>
</dbReference>
<sequence>MGNSSVTRAKIEEALQRIVQGKPKIVPSTQKLSVKAVEEEAGLGSGSIYYYPDVVQKIKEHSLKKKHCDKDSSLYEEKISHLREQLKKEKRLKEKYRSEVTDLKTQLANMASQHNQLALMIQQYQYKIAELDSEVSLLTSHKSRQ</sequence>
<gene>
    <name evidence="2" type="ORF">H735_19385</name>
</gene>
<evidence type="ECO:0000313" key="2">
    <source>
        <dbReference type="EMBL" id="KIF51474.1"/>
    </source>
</evidence>
<keyword evidence="1" id="KW-0175">Coiled coil</keyword>
<dbReference type="AlphaFoldDB" id="A0A0C1Z5Q9"/>
<feature type="coiled-coil region" evidence="1">
    <location>
        <begin position="72"/>
        <end position="113"/>
    </location>
</feature>
<protein>
    <submittedName>
        <fullName evidence="2">Uncharacterized protein</fullName>
    </submittedName>
</protein>
<dbReference type="Proteomes" id="UP000031586">
    <property type="component" value="Unassembled WGS sequence"/>
</dbReference>
<organism evidence="2 3">
    <name type="scientific">Vibrio owensii CAIM 1854 = LMG 25443</name>
    <dbReference type="NCBI Taxonomy" id="1229493"/>
    <lineage>
        <taxon>Bacteria</taxon>
        <taxon>Pseudomonadati</taxon>
        <taxon>Pseudomonadota</taxon>
        <taxon>Gammaproteobacteria</taxon>
        <taxon>Vibrionales</taxon>
        <taxon>Vibrionaceae</taxon>
        <taxon>Vibrio</taxon>
    </lineage>
</organism>